<dbReference type="InterPro" id="IPR032675">
    <property type="entry name" value="LRR_dom_sf"/>
</dbReference>
<gene>
    <name evidence="1" type="ORF">BDA99DRAFT_302108</name>
</gene>
<dbReference type="SUPFAM" id="SSF52047">
    <property type="entry name" value="RNI-like"/>
    <property type="match status" value="1"/>
</dbReference>
<organism evidence="1 2">
    <name type="scientific">Phascolomyces articulosus</name>
    <dbReference type="NCBI Taxonomy" id="60185"/>
    <lineage>
        <taxon>Eukaryota</taxon>
        <taxon>Fungi</taxon>
        <taxon>Fungi incertae sedis</taxon>
        <taxon>Mucoromycota</taxon>
        <taxon>Mucoromycotina</taxon>
        <taxon>Mucoromycetes</taxon>
        <taxon>Mucorales</taxon>
        <taxon>Lichtheimiaceae</taxon>
        <taxon>Phascolomyces</taxon>
    </lineage>
</organism>
<name>A0AAD5KI91_9FUNG</name>
<evidence type="ECO:0000313" key="1">
    <source>
        <dbReference type="EMBL" id="KAI9271695.1"/>
    </source>
</evidence>
<comment type="caution">
    <text evidence="1">The sequence shown here is derived from an EMBL/GenBank/DDBJ whole genome shotgun (WGS) entry which is preliminary data.</text>
</comment>
<accession>A0AAD5KI91</accession>
<proteinExistence type="predicted"/>
<dbReference type="EMBL" id="JAIXMP010000006">
    <property type="protein sequence ID" value="KAI9271695.1"/>
    <property type="molecule type" value="Genomic_DNA"/>
</dbReference>
<reference evidence="1" key="2">
    <citation type="submission" date="2023-02" db="EMBL/GenBank/DDBJ databases">
        <authorList>
            <consortium name="DOE Joint Genome Institute"/>
            <person name="Mondo S.J."/>
            <person name="Chang Y."/>
            <person name="Wang Y."/>
            <person name="Ahrendt S."/>
            <person name="Andreopoulos W."/>
            <person name="Barry K."/>
            <person name="Beard J."/>
            <person name="Benny G.L."/>
            <person name="Blankenship S."/>
            <person name="Bonito G."/>
            <person name="Cuomo C."/>
            <person name="Desiro A."/>
            <person name="Gervers K.A."/>
            <person name="Hundley H."/>
            <person name="Kuo A."/>
            <person name="LaButti K."/>
            <person name="Lang B.F."/>
            <person name="Lipzen A."/>
            <person name="O'Donnell K."/>
            <person name="Pangilinan J."/>
            <person name="Reynolds N."/>
            <person name="Sandor L."/>
            <person name="Smith M.W."/>
            <person name="Tsang A."/>
            <person name="Grigoriev I.V."/>
            <person name="Stajich J.E."/>
            <person name="Spatafora J.W."/>
        </authorList>
    </citation>
    <scope>NUCLEOTIDE SEQUENCE</scope>
    <source>
        <strain evidence="1">RSA 2281</strain>
    </source>
</reference>
<evidence type="ECO:0000313" key="2">
    <source>
        <dbReference type="Proteomes" id="UP001209540"/>
    </source>
</evidence>
<reference evidence="1" key="1">
    <citation type="journal article" date="2022" name="IScience">
        <title>Evolution of zygomycete secretomes and the origins of terrestrial fungal ecologies.</title>
        <authorList>
            <person name="Chang Y."/>
            <person name="Wang Y."/>
            <person name="Mondo S."/>
            <person name="Ahrendt S."/>
            <person name="Andreopoulos W."/>
            <person name="Barry K."/>
            <person name="Beard J."/>
            <person name="Benny G.L."/>
            <person name="Blankenship S."/>
            <person name="Bonito G."/>
            <person name="Cuomo C."/>
            <person name="Desiro A."/>
            <person name="Gervers K.A."/>
            <person name="Hundley H."/>
            <person name="Kuo A."/>
            <person name="LaButti K."/>
            <person name="Lang B.F."/>
            <person name="Lipzen A."/>
            <person name="O'Donnell K."/>
            <person name="Pangilinan J."/>
            <person name="Reynolds N."/>
            <person name="Sandor L."/>
            <person name="Smith M.E."/>
            <person name="Tsang A."/>
            <person name="Grigoriev I.V."/>
            <person name="Stajich J.E."/>
            <person name="Spatafora J.W."/>
        </authorList>
    </citation>
    <scope>NUCLEOTIDE SEQUENCE</scope>
    <source>
        <strain evidence="1">RSA 2281</strain>
    </source>
</reference>
<dbReference type="AlphaFoldDB" id="A0AAD5KI91"/>
<dbReference type="Gene3D" id="3.80.10.10">
    <property type="entry name" value="Ribonuclease Inhibitor"/>
    <property type="match status" value="1"/>
</dbReference>
<keyword evidence="2" id="KW-1185">Reference proteome</keyword>
<dbReference type="Proteomes" id="UP001209540">
    <property type="component" value="Unassembled WGS sequence"/>
</dbReference>
<protein>
    <submittedName>
        <fullName evidence="1">Uncharacterized protein</fullName>
    </submittedName>
</protein>
<sequence>MDKQRILIPLLQRSPHLEFLLLGGGDDSEEDGALSLLDLTKFSVWCPKLVYLEINPDKVQIYGNTHYLHQQLTLNNNDHDGRPKEKGLRYFLVSEDEGFGPAQIGPLLKQHEGTLEYIGLEAYEGGTQTWAPVFQDLKLPQLHTLHCDGTLFDDKSMRALIREATSLQRLTIQGYDDEIHLNLTKLIKSCLQLKKLDFTQVRLSFDEDEALEDEDSTNDMISSSLSPEEHLSRYLDLNGSQLSDIKLEDVNGINDEFMQAVAHLSTLKSLEFVLDTDNVYTNDGVFEFLLKLQGTVIQVLDIYGIRHLSSPMCEAIANLKFLKRFRSGLWYGTQIVDGPALIKMVEKSESLTDIHLNHITVTGIEIDDQDREVDNENPLGICLTRQLNGFTVASLDFPDYYNIYITKN</sequence>